<comment type="similarity">
    <text evidence="1">Belongs to the Gfa family.</text>
</comment>
<dbReference type="InterPro" id="IPR011057">
    <property type="entry name" value="Mss4-like_sf"/>
</dbReference>
<evidence type="ECO:0000259" key="5">
    <source>
        <dbReference type="PROSITE" id="PS51891"/>
    </source>
</evidence>
<dbReference type="EMBL" id="NQYH01000004">
    <property type="protein sequence ID" value="RIY41201.1"/>
    <property type="molecule type" value="Genomic_DNA"/>
</dbReference>
<evidence type="ECO:0000313" key="7">
    <source>
        <dbReference type="Proteomes" id="UP000266206"/>
    </source>
</evidence>
<dbReference type="PROSITE" id="PS51891">
    <property type="entry name" value="CENP_V_GFA"/>
    <property type="match status" value="1"/>
</dbReference>
<feature type="domain" description="CENP-V/GFA" evidence="5">
    <location>
        <begin position="1"/>
        <end position="113"/>
    </location>
</feature>
<evidence type="ECO:0000256" key="4">
    <source>
        <dbReference type="ARBA" id="ARBA00023239"/>
    </source>
</evidence>
<dbReference type="SUPFAM" id="SSF51316">
    <property type="entry name" value="Mss4-like"/>
    <property type="match status" value="1"/>
</dbReference>
<dbReference type="GO" id="GO:0016846">
    <property type="term" value="F:carbon-sulfur lyase activity"/>
    <property type="evidence" value="ECO:0007669"/>
    <property type="project" value="InterPro"/>
</dbReference>
<dbReference type="Pfam" id="PF04828">
    <property type="entry name" value="GFA"/>
    <property type="match status" value="1"/>
</dbReference>
<evidence type="ECO:0000256" key="2">
    <source>
        <dbReference type="ARBA" id="ARBA00022723"/>
    </source>
</evidence>
<accession>A0A3A1YUK4</accession>
<dbReference type="PANTHER" id="PTHR33337:SF40">
    <property type="entry name" value="CENP-V_GFA DOMAIN-CONTAINING PROTEIN-RELATED"/>
    <property type="match status" value="1"/>
</dbReference>
<sequence>MKGLCLCGAIEVSTNDQNKVDVCHCSMCRRWSGGPMFAVHCGPNVSFSGTQKPTTYRSSDWAERGFCPSCGTHLFYHLIPANEYILSAGLFNDDTHFEMRSQIFIDHKPNHYEFANETPTLTEEQVFAKYSQGQ</sequence>
<organism evidence="6 7">
    <name type="scientific">Neopusillimonas maritima</name>
    <dbReference type="NCBI Taxonomy" id="2026239"/>
    <lineage>
        <taxon>Bacteria</taxon>
        <taxon>Pseudomonadati</taxon>
        <taxon>Pseudomonadota</taxon>
        <taxon>Betaproteobacteria</taxon>
        <taxon>Burkholderiales</taxon>
        <taxon>Alcaligenaceae</taxon>
        <taxon>Neopusillimonas</taxon>
    </lineage>
</organism>
<dbReference type="OrthoDB" id="327703at2"/>
<dbReference type="Proteomes" id="UP000266206">
    <property type="component" value="Unassembled WGS sequence"/>
</dbReference>
<reference evidence="6 7" key="1">
    <citation type="submission" date="2017-08" db="EMBL/GenBank/DDBJ databases">
        <title>Pusillimonas indicus sp. nov., a member of the family Alcaligenaceae isolated from surface seawater.</title>
        <authorList>
            <person name="Li J."/>
        </authorList>
    </citation>
    <scope>NUCLEOTIDE SEQUENCE [LARGE SCALE GENOMIC DNA]</scope>
    <source>
        <strain evidence="6 7">L52-1-41</strain>
    </source>
</reference>
<name>A0A3A1YUK4_9BURK</name>
<gene>
    <name evidence="6" type="ORF">CJP73_06595</name>
</gene>
<dbReference type="Gene3D" id="3.90.1590.10">
    <property type="entry name" value="glutathione-dependent formaldehyde- activating enzyme (gfa)"/>
    <property type="match status" value="1"/>
</dbReference>
<dbReference type="AlphaFoldDB" id="A0A3A1YUK4"/>
<dbReference type="PANTHER" id="PTHR33337">
    <property type="entry name" value="GFA DOMAIN-CONTAINING PROTEIN"/>
    <property type="match status" value="1"/>
</dbReference>
<protein>
    <submittedName>
        <fullName evidence="6">Aldehyde-activating protein</fullName>
    </submittedName>
</protein>
<keyword evidence="3" id="KW-0862">Zinc</keyword>
<dbReference type="GO" id="GO:0046872">
    <property type="term" value="F:metal ion binding"/>
    <property type="evidence" value="ECO:0007669"/>
    <property type="project" value="UniProtKB-KW"/>
</dbReference>
<comment type="caution">
    <text evidence="6">The sequence shown here is derived from an EMBL/GenBank/DDBJ whole genome shotgun (WGS) entry which is preliminary data.</text>
</comment>
<evidence type="ECO:0000313" key="6">
    <source>
        <dbReference type="EMBL" id="RIY41201.1"/>
    </source>
</evidence>
<evidence type="ECO:0000256" key="1">
    <source>
        <dbReference type="ARBA" id="ARBA00005495"/>
    </source>
</evidence>
<proteinExistence type="inferred from homology"/>
<dbReference type="RefSeq" id="WP_114419366.1">
    <property type="nucleotide sequence ID" value="NZ_NQYH01000004.1"/>
</dbReference>
<evidence type="ECO:0000256" key="3">
    <source>
        <dbReference type="ARBA" id="ARBA00022833"/>
    </source>
</evidence>
<dbReference type="InterPro" id="IPR006913">
    <property type="entry name" value="CENP-V/GFA"/>
</dbReference>
<keyword evidence="2" id="KW-0479">Metal-binding</keyword>
<keyword evidence="4" id="KW-0456">Lyase</keyword>